<name>A0A1B6I941_9HEMI</name>
<reference evidence="2" key="1">
    <citation type="submission" date="2015-11" db="EMBL/GenBank/DDBJ databases">
        <title>De novo transcriptome assembly of four potential Pierce s Disease insect vectors from Arizona vineyards.</title>
        <authorList>
            <person name="Tassone E.E."/>
        </authorList>
    </citation>
    <scope>NUCLEOTIDE SEQUENCE</scope>
</reference>
<proteinExistence type="predicted"/>
<dbReference type="AlphaFoldDB" id="A0A1B6I941"/>
<organism evidence="2">
    <name type="scientific">Homalodisca liturata</name>
    <dbReference type="NCBI Taxonomy" id="320908"/>
    <lineage>
        <taxon>Eukaryota</taxon>
        <taxon>Metazoa</taxon>
        <taxon>Ecdysozoa</taxon>
        <taxon>Arthropoda</taxon>
        <taxon>Hexapoda</taxon>
        <taxon>Insecta</taxon>
        <taxon>Pterygota</taxon>
        <taxon>Neoptera</taxon>
        <taxon>Paraneoptera</taxon>
        <taxon>Hemiptera</taxon>
        <taxon>Auchenorrhyncha</taxon>
        <taxon>Membracoidea</taxon>
        <taxon>Cicadellidae</taxon>
        <taxon>Cicadellinae</taxon>
        <taxon>Proconiini</taxon>
        <taxon>Homalodisca</taxon>
    </lineage>
</organism>
<evidence type="ECO:0000313" key="2">
    <source>
        <dbReference type="EMBL" id="JAS83464.1"/>
    </source>
</evidence>
<evidence type="ECO:0000256" key="1">
    <source>
        <dbReference type="SAM" id="MobiDB-lite"/>
    </source>
</evidence>
<gene>
    <name evidence="2" type="ORF">g.38738</name>
</gene>
<feature type="region of interest" description="Disordered" evidence="1">
    <location>
        <begin position="34"/>
        <end position="53"/>
    </location>
</feature>
<protein>
    <submittedName>
        <fullName evidence="2">Uncharacterized protein</fullName>
    </submittedName>
</protein>
<dbReference type="EMBL" id="GECU01024242">
    <property type="protein sequence ID" value="JAS83464.1"/>
    <property type="molecule type" value="Transcribed_RNA"/>
</dbReference>
<accession>A0A1B6I941</accession>
<sequence>MSAGLANPDNMNVENAEGDEIKIAVSSIIDHNYSEPNMDVTETQNKRKRDQTENIYDPIEVISQNKLDNPVPEFSQNKKQHIVRLYNEWNVGPFEVIVQDKNKQKINPFRVGKIIQSHHTDVDFITRAGKNLVITCKSYLAANNIVTSVHLTQFNVFVPTTRIYTIGVAFVERDITEDEILQETKCEYPILDVQRLKKRVNGSLVDTSFVKITFETDKLPGVVYLNYVRMQIEPYIIPVKQCFRCFSYGHVMNSPCNKTRVCRDCGDNSFRRVLQAKKMCALLCPS</sequence>